<evidence type="ECO:0000313" key="2">
    <source>
        <dbReference type="Proteomes" id="UP000623467"/>
    </source>
</evidence>
<dbReference type="Proteomes" id="UP000623467">
    <property type="component" value="Unassembled WGS sequence"/>
</dbReference>
<organism evidence="1 2">
    <name type="scientific">Mycena sanguinolenta</name>
    <dbReference type="NCBI Taxonomy" id="230812"/>
    <lineage>
        <taxon>Eukaryota</taxon>
        <taxon>Fungi</taxon>
        <taxon>Dikarya</taxon>
        <taxon>Basidiomycota</taxon>
        <taxon>Agaricomycotina</taxon>
        <taxon>Agaricomycetes</taxon>
        <taxon>Agaricomycetidae</taxon>
        <taxon>Agaricales</taxon>
        <taxon>Marasmiineae</taxon>
        <taxon>Mycenaceae</taxon>
        <taxon>Mycena</taxon>
    </lineage>
</organism>
<dbReference type="EMBL" id="JACAZH010000007">
    <property type="protein sequence ID" value="KAF7364066.1"/>
    <property type="molecule type" value="Genomic_DNA"/>
</dbReference>
<protein>
    <recommendedName>
        <fullName evidence="3">F-box domain-containing protein</fullName>
    </recommendedName>
</protein>
<name>A0A8H6YSK6_9AGAR</name>
<evidence type="ECO:0000313" key="1">
    <source>
        <dbReference type="EMBL" id="KAF7364066.1"/>
    </source>
</evidence>
<evidence type="ECO:0008006" key="3">
    <source>
        <dbReference type="Google" id="ProtNLM"/>
    </source>
</evidence>
<dbReference type="AlphaFoldDB" id="A0A8H6YSK6"/>
<proteinExistence type="predicted"/>
<reference evidence="1" key="1">
    <citation type="submission" date="2020-05" db="EMBL/GenBank/DDBJ databases">
        <title>Mycena genomes resolve the evolution of fungal bioluminescence.</title>
        <authorList>
            <person name="Tsai I.J."/>
        </authorList>
    </citation>
    <scope>NUCLEOTIDE SEQUENCE</scope>
    <source>
        <strain evidence="1">160909Yilan</strain>
    </source>
</reference>
<keyword evidence="2" id="KW-1185">Reference proteome</keyword>
<sequence length="295" mass="33682">MDPSPTLPPDLEREIFEFLACSNIRSIPVLVLVAQRVRNWIEPLLYRNLSVVNDNDRFRHGNAGDVIRISTSDCLKVLESKSASFFRDHVRNLAFTNVPSDAGALIVLRCSRALSLAIFQTTPNPSWLPAIAEMGLLQVSLDINPLFGHSRIDFHHRAFARLSHLDLFELPASKGWVSDICGLPRLTHLSFNFDAGDGENIDSTACCQILAECESLEALIFIFSDAFDREEYDDCQYFSDDPRSVTMVVYAFLEDWERGATRRDDYWARAEMFIRRRRSGEIEGREYSIPVDWEP</sequence>
<accession>A0A8H6YSK6</accession>
<comment type="caution">
    <text evidence="1">The sequence shown here is derived from an EMBL/GenBank/DDBJ whole genome shotgun (WGS) entry which is preliminary data.</text>
</comment>
<dbReference type="OrthoDB" id="3145912at2759"/>
<gene>
    <name evidence="1" type="ORF">MSAN_01065400</name>
</gene>